<dbReference type="PANTHER" id="PTHR33602">
    <property type="entry name" value="REGULATORY PROTEIN RECX FAMILY PROTEIN"/>
    <property type="match status" value="1"/>
</dbReference>
<feature type="domain" description="RecX second three-helical" evidence="7">
    <location>
        <begin position="75"/>
        <end position="115"/>
    </location>
</feature>
<feature type="region of interest" description="Disordered" evidence="6">
    <location>
        <begin position="1"/>
        <end position="41"/>
    </location>
</feature>
<sequence length="172" mass="18851">MHDDLPGGGSDSPGSGKPGRRRAVRELSTTQRALGLLTRREHSRKELTRKLTSRGLDADEVEAAVERLAGDGWQDDARFAESLVRSRASGGYGPIRIRAELGTHGLDGEAIARALAGFDGDWSENARDLVRRRFGSTVTEDLALRRKAADFLFRRGFDGDSVRAATRFDPDD</sequence>
<comment type="subcellular location">
    <subcellularLocation>
        <location evidence="1 5">Cytoplasm</location>
    </subcellularLocation>
</comment>
<reference evidence="11" key="1">
    <citation type="journal article" date="2019" name="Int. J. Syst. Evol. Microbiol.">
        <title>The Global Catalogue of Microorganisms (GCM) 10K type strain sequencing project: providing services to taxonomists for standard genome sequencing and annotation.</title>
        <authorList>
            <consortium name="The Broad Institute Genomics Platform"/>
            <consortium name="The Broad Institute Genome Sequencing Center for Infectious Disease"/>
            <person name="Wu L."/>
            <person name="Ma J."/>
        </authorList>
    </citation>
    <scope>NUCLEOTIDE SEQUENCE [LARGE SCALE GENOMIC DNA]</scope>
    <source>
        <strain evidence="11">KCTC 42875</strain>
    </source>
</reference>
<evidence type="ECO:0000256" key="4">
    <source>
        <dbReference type="ARBA" id="ARBA00022490"/>
    </source>
</evidence>
<comment type="caution">
    <text evidence="10">The sequence shown here is derived from an EMBL/GenBank/DDBJ whole genome shotgun (WGS) entry which is preliminary data.</text>
</comment>
<evidence type="ECO:0000256" key="3">
    <source>
        <dbReference type="ARBA" id="ARBA00018111"/>
    </source>
</evidence>
<dbReference type="RefSeq" id="WP_386757136.1">
    <property type="nucleotide sequence ID" value="NZ_JBHRXK010000001.1"/>
</dbReference>
<dbReference type="NCBIfam" id="NF001054">
    <property type="entry name" value="PRK00117.2-1"/>
    <property type="match status" value="1"/>
</dbReference>
<keyword evidence="11" id="KW-1185">Reference proteome</keyword>
<dbReference type="InterPro" id="IPR003783">
    <property type="entry name" value="Regulatory_RecX"/>
</dbReference>
<keyword evidence="4 5" id="KW-0963">Cytoplasm</keyword>
<evidence type="ECO:0000256" key="6">
    <source>
        <dbReference type="SAM" id="MobiDB-lite"/>
    </source>
</evidence>
<evidence type="ECO:0000256" key="5">
    <source>
        <dbReference type="HAMAP-Rule" id="MF_01114"/>
    </source>
</evidence>
<dbReference type="Gene3D" id="1.10.10.10">
    <property type="entry name" value="Winged helix-like DNA-binding domain superfamily/Winged helix DNA-binding domain"/>
    <property type="match status" value="3"/>
</dbReference>
<accession>A0ABV7RMH5</accession>
<gene>
    <name evidence="5 10" type="primary">recX</name>
    <name evidence="10" type="ORF">ACFOLC_02260</name>
</gene>
<evidence type="ECO:0000259" key="7">
    <source>
        <dbReference type="Pfam" id="PF02631"/>
    </source>
</evidence>
<dbReference type="InterPro" id="IPR053926">
    <property type="entry name" value="RecX_HTH_1st"/>
</dbReference>
<comment type="function">
    <text evidence="5">Modulates RecA activity.</text>
</comment>
<dbReference type="Pfam" id="PF21981">
    <property type="entry name" value="RecX_HTH3"/>
    <property type="match status" value="1"/>
</dbReference>
<organism evidence="10 11">
    <name type="scientific">Lysobacter cavernae</name>
    <dbReference type="NCBI Taxonomy" id="1685901"/>
    <lineage>
        <taxon>Bacteria</taxon>
        <taxon>Pseudomonadati</taxon>
        <taxon>Pseudomonadota</taxon>
        <taxon>Gammaproteobacteria</taxon>
        <taxon>Lysobacterales</taxon>
        <taxon>Lysobacteraceae</taxon>
        <taxon>Lysobacter</taxon>
    </lineage>
</organism>
<proteinExistence type="inferred from homology"/>
<evidence type="ECO:0000256" key="2">
    <source>
        <dbReference type="ARBA" id="ARBA00009695"/>
    </source>
</evidence>
<dbReference type="InterPro" id="IPR036388">
    <property type="entry name" value="WH-like_DNA-bd_sf"/>
</dbReference>
<evidence type="ECO:0000259" key="9">
    <source>
        <dbReference type="Pfam" id="PF21982"/>
    </source>
</evidence>
<dbReference type="Pfam" id="PF02631">
    <property type="entry name" value="RecX_HTH2"/>
    <property type="match status" value="1"/>
</dbReference>
<protein>
    <recommendedName>
        <fullName evidence="3 5">Regulatory protein RecX</fullName>
    </recommendedName>
</protein>
<dbReference type="Pfam" id="PF21982">
    <property type="entry name" value="RecX_HTH1"/>
    <property type="match status" value="1"/>
</dbReference>
<feature type="domain" description="RecX third three-helical" evidence="8">
    <location>
        <begin position="124"/>
        <end position="165"/>
    </location>
</feature>
<dbReference type="PANTHER" id="PTHR33602:SF1">
    <property type="entry name" value="REGULATORY PROTEIN RECX FAMILY PROTEIN"/>
    <property type="match status" value="1"/>
</dbReference>
<feature type="compositionally biased region" description="Gly residues" evidence="6">
    <location>
        <begin position="1"/>
        <end position="11"/>
    </location>
</feature>
<dbReference type="EMBL" id="JBHRXK010000001">
    <property type="protein sequence ID" value="MFC3549832.1"/>
    <property type="molecule type" value="Genomic_DNA"/>
</dbReference>
<name>A0ABV7RMH5_9GAMM</name>
<feature type="domain" description="RecX first three-helical" evidence="9">
    <location>
        <begin position="31"/>
        <end position="68"/>
    </location>
</feature>
<dbReference type="Proteomes" id="UP001595740">
    <property type="component" value="Unassembled WGS sequence"/>
</dbReference>
<dbReference type="InterPro" id="IPR053925">
    <property type="entry name" value="RecX_HTH_3rd"/>
</dbReference>
<dbReference type="InterPro" id="IPR053924">
    <property type="entry name" value="RecX_HTH_2nd"/>
</dbReference>
<dbReference type="HAMAP" id="MF_01114">
    <property type="entry name" value="RecX"/>
    <property type="match status" value="1"/>
</dbReference>
<evidence type="ECO:0000256" key="1">
    <source>
        <dbReference type="ARBA" id="ARBA00004496"/>
    </source>
</evidence>
<evidence type="ECO:0000313" key="10">
    <source>
        <dbReference type="EMBL" id="MFC3549832.1"/>
    </source>
</evidence>
<evidence type="ECO:0000313" key="11">
    <source>
        <dbReference type="Proteomes" id="UP001595740"/>
    </source>
</evidence>
<comment type="similarity">
    <text evidence="2 5">Belongs to the RecX family.</text>
</comment>
<evidence type="ECO:0000259" key="8">
    <source>
        <dbReference type="Pfam" id="PF21981"/>
    </source>
</evidence>